<dbReference type="PROSITE" id="PS50104">
    <property type="entry name" value="TIR"/>
    <property type="match status" value="1"/>
</dbReference>
<gene>
    <name evidence="2" type="ORF">MCOR_48271</name>
</gene>
<evidence type="ECO:0000259" key="1">
    <source>
        <dbReference type="PROSITE" id="PS50104"/>
    </source>
</evidence>
<dbReference type="InterPro" id="IPR035897">
    <property type="entry name" value="Toll_tir_struct_dom_sf"/>
</dbReference>
<dbReference type="InterPro" id="IPR042342">
    <property type="entry name" value="TTC22"/>
</dbReference>
<dbReference type="Proteomes" id="UP000507470">
    <property type="component" value="Unassembled WGS sequence"/>
</dbReference>
<evidence type="ECO:0000313" key="2">
    <source>
        <dbReference type="EMBL" id="CAC5415583.1"/>
    </source>
</evidence>
<dbReference type="PANTHER" id="PTHR16253">
    <property type="entry name" value="TETRATRICOPEPTIDE REPEAT PROTEIN 22"/>
    <property type="match status" value="1"/>
</dbReference>
<organism evidence="2 3">
    <name type="scientific">Mytilus coruscus</name>
    <name type="common">Sea mussel</name>
    <dbReference type="NCBI Taxonomy" id="42192"/>
    <lineage>
        <taxon>Eukaryota</taxon>
        <taxon>Metazoa</taxon>
        <taxon>Spiralia</taxon>
        <taxon>Lophotrochozoa</taxon>
        <taxon>Mollusca</taxon>
        <taxon>Bivalvia</taxon>
        <taxon>Autobranchia</taxon>
        <taxon>Pteriomorphia</taxon>
        <taxon>Mytilida</taxon>
        <taxon>Mytiloidea</taxon>
        <taxon>Mytilidae</taxon>
        <taxon>Mytilinae</taxon>
        <taxon>Mytilus</taxon>
    </lineage>
</organism>
<dbReference type="AlphaFoldDB" id="A0A6J8E6D0"/>
<dbReference type="EMBL" id="CACVKT020008449">
    <property type="protein sequence ID" value="CAC5415583.1"/>
    <property type="molecule type" value="Genomic_DNA"/>
</dbReference>
<keyword evidence="3" id="KW-1185">Reference proteome</keyword>
<name>A0A6J8E6D0_MYTCO</name>
<dbReference type="SUPFAM" id="SSF52200">
    <property type="entry name" value="Toll/Interleukin receptor TIR domain"/>
    <property type="match status" value="1"/>
</dbReference>
<evidence type="ECO:0000313" key="3">
    <source>
        <dbReference type="Proteomes" id="UP000507470"/>
    </source>
</evidence>
<reference evidence="2 3" key="1">
    <citation type="submission" date="2020-06" db="EMBL/GenBank/DDBJ databases">
        <authorList>
            <person name="Li R."/>
            <person name="Bekaert M."/>
        </authorList>
    </citation>
    <scope>NUCLEOTIDE SEQUENCE [LARGE SCALE GENOMIC DNA]</scope>
    <source>
        <strain evidence="3">wild</strain>
    </source>
</reference>
<dbReference type="PANTHER" id="PTHR16253:SF0">
    <property type="entry name" value="TETRATRICOPEPTIDE REPEAT PROTEIN 22"/>
    <property type="match status" value="1"/>
</dbReference>
<dbReference type="OrthoDB" id="6130900at2759"/>
<sequence>MDDPYSKNDREVDSAVSLKSLPQGKIYHAFISYRDVDEDRAWVNNLIEKLEKLHQLRCCNHVYDFQPGRKIVENIKNAVLKSVKTLIILSKEYQDSHWCNFEVEYTHQISMEMREQILIPVLKEDCEIPEHLKPFTYIDARGPIESWLPRLVSAIESPGIYTICSS</sequence>
<proteinExistence type="predicted"/>
<dbReference type="SMART" id="SM00255">
    <property type="entry name" value="TIR"/>
    <property type="match status" value="1"/>
</dbReference>
<protein>
    <recommendedName>
        <fullName evidence="1">TIR domain-containing protein</fullName>
    </recommendedName>
</protein>
<dbReference type="GO" id="GO:0007165">
    <property type="term" value="P:signal transduction"/>
    <property type="evidence" value="ECO:0007669"/>
    <property type="project" value="InterPro"/>
</dbReference>
<dbReference type="Gene3D" id="3.40.50.10140">
    <property type="entry name" value="Toll/interleukin-1 receptor homology (TIR) domain"/>
    <property type="match status" value="1"/>
</dbReference>
<feature type="domain" description="TIR" evidence="1">
    <location>
        <begin position="25"/>
        <end position="160"/>
    </location>
</feature>
<dbReference type="Pfam" id="PF13676">
    <property type="entry name" value="TIR_2"/>
    <property type="match status" value="1"/>
</dbReference>
<dbReference type="InterPro" id="IPR000157">
    <property type="entry name" value="TIR_dom"/>
</dbReference>
<accession>A0A6J8E6D0</accession>